<dbReference type="RefSeq" id="WP_348605191.1">
    <property type="nucleotide sequence ID" value="NZ_CP157276.1"/>
</dbReference>
<dbReference type="EMBL" id="JBDLNU010000007">
    <property type="protein sequence ID" value="MFM1731181.1"/>
    <property type="molecule type" value="Genomic_DNA"/>
</dbReference>
<evidence type="ECO:0000259" key="2">
    <source>
        <dbReference type="Pfam" id="PF08327"/>
    </source>
</evidence>
<dbReference type="InterPro" id="IPR013538">
    <property type="entry name" value="ASHA1/2-like_C"/>
</dbReference>
<dbReference type="InterPro" id="IPR023393">
    <property type="entry name" value="START-like_dom_sf"/>
</dbReference>
<organism evidence="3 4">
    <name type="scientific">Prescottella soli</name>
    <dbReference type="NCBI Taxonomy" id="1543852"/>
    <lineage>
        <taxon>Bacteria</taxon>
        <taxon>Bacillati</taxon>
        <taxon>Actinomycetota</taxon>
        <taxon>Actinomycetes</taxon>
        <taxon>Mycobacteriales</taxon>
        <taxon>Nocardiaceae</taxon>
        <taxon>Prescottella</taxon>
    </lineage>
</organism>
<comment type="caution">
    <text evidence="3">The sequence shown here is derived from an EMBL/GenBank/DDBJ whole genome shotgun (WGS) entry which is preliminary data.</text>
</comment>
<dbReference type="CDD" id="cd07814">
    <property type="entry name" value="SRPBCC_CalC_Aha1-like"/>
    <property type="match status" value="1"/>
</dbReference>
<keyword evidence="4" id="KW-1185">Reference proteome</keyword>
<dbReference type="SUPFAM" id="SSF55961">
    <property type="entry name" value="Bet v1-like"/>
    <property type="match status" value="1"/>
</dbReference>
<reference evidence="3 4" key="1">
    <citation type="submission" date="2023-11" db="EMBL/GenBank/DDBJ databases">
        <authorList>
            <person name="Val-Calvo J."/>
            <person name="Scortti M."/>
            <person name="Vazquez-Boland J."/>
        </authorList>
    </citation>
    <scope>NUCLEOTIDE SEQUENCE [LARGE SCALE GENOMIC DNA]</scope>
    <source>
        <strain evidence="3 4">DSM 46662</strain>
    </source>
</reference>
<dbReference type="Pfam" id="PF08327">
    <property type="entry name" value="AHSA1"/>
    <property type="match status" value="1"/>
</dbReference>
<evidence type="ECO:0000313" key="4">
    <source>
        <dbReference type="Proteomes" id="UP001629744"/>
    </source>
</evidence>
<accession>A0ABW9G022</accession>
<sequence length="149" mass="16988">MIADVAMNPAAVELGSFFPHLPDVVWRALTEPHLLERWLMPSIGFVASAGAQFTFVIPIQPVGDISCKVLAVRPGERLIFSWVDLRAENPARWVVDWMVQPHGRGTRLLLMQTGFDINDRRQKMVRNAMERNWKVVLSRLGEVLDRIET</sequence>
<name>A0ABW9G022_9NOCA</name>
<evidence type="ECO:0000256" key="1">
    <source>
        <dbReference type="ARBA" id="ARBA00006817"/>
    </source>
</evidence>
<feature type="domain" description="Activator of Hsp90 ATPase homologue 1/2-like C-terminal" evidence="2">
    <location>
        <begin position="22"/>
        <end position="144"/>
    </location>
</feature>
<proteinExistence type="inferred from homology"/>
<dbReference type="Proteomes" id="UP001629744">
    <property type="component" value="Unassembled WGS sequence"/>
</dbReference>
<gene>
    <name evidence="3" type="ORF">ABEU19_004734</name>
</gene>
<protein>
    <submittedName>
        <fullName evidence="3">SRPBCC domain-containing protein</fullName>
    </submittedName>
</protein>
<dbReference type="Gene3D" id="3.30.530.20">
    <property type="match status" value="1"/>
</dbReference>
<evidence type="ECO:0000313" key="3">
    <source>
        <dbReference type="EMBL" id="MFM1731181.1"/>
    </source>
</evidence>
<comment type="similarity">
    <text evidence="1">Belongs to the AHA1 family.</text>
</comment>